<keyword evidence="1" id="KW-0812">Transmembrane</keyword>
<dbReference type="Proteomes" id="UP000295443">
    <property type="component" value="Unassembled WGS sequence"/>
</dbReference>
<dbReference type="Gene3D" id="3.30.70.60">
    <property type="match status" value="1"/>
</dbReference>
<evidence type="ECO:0000313" key="2">
    <source>
        <dbReference type="EMBL" id="TCJ17236.1"/>
    </source>
</evidence>
<comment type="caution">
    <text evidence="2">The sequence shown here is derived from an EMBL/GenBank/DDBJ whole genome shotgun (WGS) entry which is preliminary data.</text>
</comment>
<dbReference type="PANTHER" id="PTHR39555:SF1">
    <property type="entry name" value="TYPE IV PILUS INNER MEMBRANE COMPONENT PILO"/>
    <property type="match status" value="1"/>
</dbReference>
<dbReference type="EMBL" id="SJZB01000014">
    <property type="protein sequence ID" value="TCJ17236.1"/>
    <property type="molecule type" value="Genomic_DNA"/>
</dbReference>
<sequence length="213" mass="23731">MKLSDFNEISLNPNELAQAPMAVKAVVAGFILIAIVAVGYYMDWSPAMDSLKVAQTEEMRLRDTYTTKKRQAIHYQAYKQRLADTEKALSALLKQLPNKSEMDNLLSDVNQIGIGRGLEFDLFRPGNEQKADFYATLPVTIKVNGGYHDLGNFVSDIAKLPRVVTIHNIILTPNKSGRLVMEATVRTYRYLDPSEMPAKPKAAGKNQAKGKKT</sequence>
<dbReference type="GO" id="GO:0043107">
    <property type="term" value="P:type IV pilus-dependent motility"/>
    <property type="evidence" value="ECO:0007669"/>
    <property type="project" value="InterPro"/>
</dbReference>
<dbReference type="InterPro" id="IPR007445">
    <property type="entry name" value="PilO"/>
</dbReference>
<organism evidence="2 3">
    <name type="scientific">Parasulfuritortus cantonensis</name>
    <dbReference type="NCBI Taxonomy" id="2528202"/>
    <lineage>
        <taxon>Bacteria</taxon>
        <taxon>Pseudomonadati</taxon>
        <taxon>Pseudomonadota</taxon>
        <taxon>Betaproteobacteria</taxon>
        <taxon>Nitrosomonadales</taxon>
        <taxon>Thiobacillaceae</taxon>
        <taxon>Parasulfuritortus</taxon>
    </lineage>
</organism>
<keyword evidence="1" id="KW-0472">Membrane</keyword>
<dbReference type="InterPro" id="IPR014717">
    <property type="entry name" value="Transl_elong_EF1B/ribsomal_bS6"/>
</dbReference>
<name>A0A4R1BIV9_9PROT</name>
<keyword evidence="3" id="KW-1185">Reference proteome</keyword>
<dbReference type="Pfam" id="PF04350">
    <property type="entry name" value="PilO"/>
    <property type="match status" value="1"/>
</dbReference>
<feature type="transmembrane region" description="Helical" evidence="1">
    <location>
        <begin position="20"/>
        <end position="42"/>
    </location>
</feature>
<gene>
    <name evidence="2" type="ORF">EZJ19_04600</name>
</gene>
<protein>
    <submittedName>
        <fullName evidence="2">Pilus assembly protein PilO</fullName>
    </submittedName>
</protein>
<dbReference type="OrthoDB" id="9802133at2"/>
<dbReference type="PIRSF" id="PIRSF016482">
    <property type="entry name" value="PilO"/>
    <property type="match status" value="1"/>
</dbReference>
<proteinExistence type="predicted"/>
<keyword evidence="1" id="KW-1133">Transmembrane helix</keyword>
<dbReference type="AlphaFoldDB" id="A0A4R1BIV9"/>
<accession>A0A4R1BIV9</accession>
<evidence type="ECO:0000256" key="1">
    <source>
        <dbReference type="SAM" id="Phobius"/>
    </source>
</evidence>
<dbReference type="PANTHER" id="PTHR39555">
    <property type="entry name" value="FIMBRIAL ASSEMBLY PROTEIN PILO-LIKE PROTEIN-RELATED"/>
    <property type="match status" value="1"/>
</dbReference>
<reference evidence="2 3" key="1">
    <citation type="submission" date="2019-03" db="EMBL/GenBank/DDBJ databases">
        <title>Genome sequence of Thiobacillaceae bacterium LSR1, a sulfur-oxidizing bacterium isolated from freshwater sediment.</title>
        <authorList>
            <person name="Li S."/>
        </authorList>
    </citation>
    <scope>NUCLEOTIDE SEQUENCE [LARGE SCALE GENOMIC DNA]</scope>
    <source>
        <strain evidence="2 3">LSR1</strain>
    </source>
</reference>
<evidence type="ECO:0000313" key="3">
    <source>
        <dbReference type="Proteomes" id="UP000295443"/>
    </source>
</evidence>
<dbReference type="GO" id="GO:0043683">
    <property type="term" value="P:type IV pilus assembly"/>
    <property type="evidence" value="ECO:0007669"/>
    <property type="project" value="InterPro"/>
</dbReference>
<dbReference type="RefSeq" id="WP_131445118.1">
    <property type="nucleotide sequence ID" value="NZ_SJZB01000014.1"/>
</dbReference>
<dbReference type="Gene3D" id="1.10.287.540">
    <property type="entry name" value="Helix hairpin bin"/>
    <property type="match status" value="1"/>
</dbReference>